<feature type="compositionally biased region" description="Polar residues" evidence="1">
    <location>
        <begin position="443"/>
        <end position="455"/>
    </location>
</feature>
<dbReference type="Proteomes" id="UP001497522">
    <property type="component" value="Chromosome 4"/>
</dbReference>
<feature type="region of interest" description="Disordered" evidence="1">
    <location>
        <begin position="560"/>
        <end position="580"/>
    </location>
</feature>
<accession>A0ABP1BHU4</accession>
<evidence type="ECO:0000313" key="4">
    <source>
        <dbReference type="Proteomes" id="UP001497522"/>
    </source>
</evidence>
<keyword evidence="2" id="KW-0812">Transmembrane</keyword>
<evidence type="ECO:0000313" key="3">
    <source>
        <dbReference type="EMBL" id="CAK9875093.1"/>
    </source>
</evidence>
<feature type="compositionally biased region" description="Polar residues" evidence="1">
    <location>
        <begin position="562"/>
        <end position="574"/>
    </location>
</feature>
<feature type="compositionally biased region" description="Basic residues" evidence="1">
    <location>
        <begin position="17"/>
        <end position="27"/>
    </location>
</feature>
<reference evidence="3" key="1">
    <citation type="submission" date="2024-03" db="EMBL/GenBank/DDBJ databases">
        <authorList>
            <consortium name="ELIXIR-Norway"/>
            <consortium name="Elixir Norway"/>
        </authorList>
    </citation>
    <scope>NUCLEOTIDE SEQUENCE</scope>
</reference>
<organism evidence="3 4">
    <name type="scientific">Sphagnum jensenii</name>
    <dbReference type="NCBI Taxonomy" id="128206"/>
    <lineage>
        <taxon>Eukaryota</taxon>
        <taxon>Viridiplantae</taxon>
        <taxon>Streptophyta</taxon>
        <taxon>Embryophyta</taxon>
        <taxon>Bryophyta</taxon>
        <taxon>Sphagnophytina</taxon>
        <taxon>Sphagnopsida</taxon>
        <taxon>Sphagnales</taxon>
        <taxon>Sphagnaceae</taxon>
        <taxon>Sphagnum</taxon>
    </lineage>
</organism>
<feature type="region of interest" description="Disordered" evidence="1">
    <location>
        <begin position="1"/>
        <end position="36"/>
    </location>
</feature>
<feature type="compositionally biased region" description="Polar residues" evidence="1">
    <location>
        <begin position="366"/>
        <end position="389"/>
    </location>
</feature>
<dbReference type="EMBL" id="OZ023705">
    <property type="protein sequence ID" value="CAK9875093.1"/>
    <property type="molecule type" value="Genomic_DNA"/>
</dbReference>
<proteinExistence type="predicted"/>
<feature type="compositionally biased region" description="Polar residues" evidence="1">
    <location>
        <begin position="402"/>
        <end position="416"/>
    </location>
</feature>
<keyword evidence="4" id="KW-1185">Reference proteome</keyword>
<keyword evidence="2" id="KW-1133">Transmembrane helix</keyword>
<evidence type="ECO:0000256" key="1">
    <source>
        <dbReference type="SAM" id="MobiDB-lite"/>
    </source>
</evidence>
<sequence length="604" mass="65859">MAGGSAAGRPMSLWLRRQLKKEGKKKKSNENPYASGGLETFAAVLEELQAKRVAMVDKTAMSVSAVRSLSKSAQEWTASTLSRTVSRCRTELSAQTGATDAARIEPPEVAAANTNGGNEEGEAMDLQQDCAPSELSKATALDDHRRDDPDSRHTAVLAKERELTQLWKDVFSAMASYLRDSLHSSYLSAQAAAVPKRLNSSRSSAASFLQKKVEDEEQQDQKSQAESVETSSNIEQDQLQSASFVFPTLPYLSSPPSPILLPAAAAGIDFQTDMLSVSPATPSEDSVSSPSTNLRRKLSLKLKSRFLKSLHLSKVAPSDSTTPPLSSSPGSTPTLLWSSRKYKHRLASAGSPGTLTRSPTLSATVLDQMENSDSETTASSSRLMKSQLQDPALRPKRGNKRLSFSRNPKASSSESPNAIEETSEMGERESSKGRRSPAWRSGLDQTTKKNTPASEVQTFTTMACTLGLRNIKTSILQMVEEKREMKMMYSSSSAPVLEREEIWPLCVLVALLFLLVGQIPAVLATSIFFLVISQIEKLRCCRGHGRGKQVVPYRANMEASKKLNSNSTPGSPVSSPHRGDINSRQYQKRIIMEGLLERNRRSSG</sequence>
<name>A0ABP1BHU4_9BRYO</name>
<feature type="region of interest" description="Disordered" evidence="1">
    <location>
        <begin position="366"/>
        <end position="455"/>
    </location>
</feature>
<feature type="transmembrane region" description="Helical" evidence="2">
    <location>
        <begin position="502"/>
        <end position="532"/>
    </location>
</feature>
<feature type="region of interest" description="Disordered" evidence="1">
    <location>
        <begin position="209"/>
        <end position="234"/>
    </location>
</feature>
<keyword evidence="2" id="KW-0472">Membrane</keyword>
<protein>
    <submittedName>
        <fullName evidence="3">Uncharacterized protein</fullName>
    </submittedName>
</protein>
<feature type="compositionally biased region" description="Polar residues" evidence="1">
    <location>
        <begin position="225"/>
        <end position="234"/>
    </location>
</feature>
<gene>
    <name evidence="3" type="ORF">CSSPJE1EN2_LOCUS17342</name>
</gene>
<feature type="region of interest" description="Disordered" evidence="1">
    <location>
        <begin position="95"/>
        <end position="126"/>
    </location>
</feature>
<evidence type="ECO:0000256" key="2">
    <source>
        <dbReference type="SAM" id="Phobius"/>
    </source>
</evidence>